<keyword evidence="7" id="KW-0186">Copper</keyword>
<dbReference type="EMBL" id="JBHTGQ010000001">
    <property type="protein sequence ID" value="MFC7748337.1"/>
    <property type="molecule type" value="Genomic_DNA"/>
</dbReference>
<feature type="domain" description="Copper resistance protein D" evidence="11">
    <location>
        <begin position="338"/>
        <end position="428"/>
    </location>
</feature>
<evidence type="ECO:0000256" key="6">
    <source>
        <dbReference type="ARBA" id="ARBA00022989"/>
    </source>
</evidence>
<evidence type="ECO:0000256" key="1">
    <source>
        <dbReference type="ARBA" id="ARBA00004651"/>
    </source>
</evidence>
<keyword evidence="13" id="KW-1185">Reference proteome</keyword>
<comment type="subcellular location">
    <subcellularLocation>
        <location evidence="1">Cell membrane</location>
        <topology evidence="1">Multi-pass membrane protein</topology>
    </subcellularLocation>
</comment>
<feature type="transmembrane region" description="Helical" evidence="9">
    <location>
        <begin position="375"/>
        <end position="396"/>
    </location>
</feature>
<keyword evidence="5" id="KW-0732">Signal</keyword>
<feature type="domain" description="CopC" evidence="10">
    <location>
        <begin position="43"/>
        <end position="138"/>
    </location>
</feature>
<evidence type="ECO:0000256" key="7">
    <source>
        <dbReference type="ARBA" id="ARBA00023008"/>
    </source>
</evidence>
<feature type="transmembrane region" description="Helical" evidence="9">
    <location>
        <begin position="345"/>
        <end position="363"/>
    </location>
</feature>
<dbReference type="InterPro" id="IPR007348">
    <property type="entry name" value="CopC_dom"/>
</dbReference>
<evidence type="ECO:0000256" key="9">
    <source>
        <dbReference type="SAM" id="Phobius"/>
    </source>
</evidence>
<keyword evidence="4" id="KW-0479">Metal-binding</keyword>
<evidence type="ECO:0000256" key="5">
    <source>
        <dbReference type="ARBA" id="ARBA00022729"/>
    </source>
</evidence>
<organism evidence="12 13">
    <name type="scientific">Paenibacillus thermoaerophilus</name>
    <dbReference type="NCBI Taxonomy" id="1215385"/>
    <lineage>
        <taxon>Bacteria</taxon>
        <taxon>Bacillati</taxon>
        <taxon>Bacillota</taxon>
        <taxon>Bacilli</taxon>
        <taxon>Bacillales</taxon>
        <taxon>Paenibacillaceae</taxon>
        <taxon>Paenibacillus</taxon>
    </lineage>
</organism>
<accession>A0ABW2V133</accession>
<gene>
    <name evidence="12" type="ORF">ACFQWB_00060</name>
</gene>
<dbReference type="Pfam" id="PF04234">
    <property type="entry name" value="CopC"/>
    <property type="match status" value="1"/>
</dbReference>
<evidence type="ECO:0000313" key="13">
    <source>
        <dbReference type="Proteomes" id="UP001596528"/>
    </source>
</evidence>
<name>A0ABW2V133_9BACL</name>
<feature type="transmembrane region" description="Helical" evidence="9">
    <location>
        <begin position="277"/>
        <end position="295"/>
    </location>
</feature>
<evidence type="ECO:0000256" key="3">
    <source>
        <dbReference type="ARBA" id="ARBA00022692"/>
    </source>
</evidence>
<dbReference type="PANTHER" id="PTHR34820:SF4">
    <property type="entry name" value="INNER MEMBRANE PROTEIN YEBZ"/>
    <property type="match status" value="1"/>
</dbReference>
<dbReference type="Gene3D" id="2.60.40.1220">
    <property type="match status" value="1"/>
</dbReference>
<evidence type="ECO:0000256" key="4">
    <source>
        <dbReference type="ARBA" id="ARBA00022723"/>
    </source>
</evidence>
<dbReference type="SUPFAM" id="SSF81296">
    <property type="entry name" value="E set domains"/>
    <property type="match status" value="1"/>
</dbReference>
<dbReference type="InterPro" id="IPR014756">
    <property type="entry name" value="Ig_E-set"/>
</dbReference>
<feature type="transmembrane region" description="Helical" evidence="9">
    <location>
        <begin position="177"/>
        <end position="196"/>
    </location>
</feature>
<evidence type="ECO:0000313" key="12">
    <source>
        <dbReference type="EMBL" id="MFC7748337.1"/>
    </source>
</evidence>
<evidence type="ECO:0000259" key="11">
    <source>
        <dbReference type="Pfam" id="PF05425"/>
    </source>
</evidence>
<dbReference type="InterPro" id="IPR008457">
    <property type="entry name" value="Cu-R_CopD_dom"/>
</dbReference>
<dbReference type="Proteomes" id="UP001596528">
    <property type="component" value="Unassembled WGS sequence"/>
</dbReference>
<keyword evidence="8 9" id="KW-0472">Membrane</keyword>
<dbReference type="PANTHER" id="PTHR34820">
    <property type="entry name" value="INNER MEMBRANE PROTEIN YEBZ"/>
    <property type="match status" value="1"/>
</dbReference>
<dbReference type="InterPro" id="IPR032694">
    <property type="entry name" value="CopC/D"/>
</dbReference>
<keyword evidence="6 9" id="KW-1133">Transmembrane helix</keyword>
<reference evidence="13" key="1">
    <citation type="journal article" date="2019" name="Int. J. Syst. Evol. Microbiol.">
        <title>The Global Catalogue of Microorganisms (GCM) 10K type strain sequencing project: providing services to taxonomists for standard genome sequencing and annotation.</title>
        <authorList>
            <consortium name="The Broad Institute Genomics Platform"/>
            <consortium name="The Broad Institute Genome Sequencing Center for Infectious Disease"/>
            <person name="Wu L."/>
            <person name="Ma J."/>
        </authorList>
    </citation>
    <scope>NUCLEOTIDE SEQUENCE [LARGE SCALE GENOMIC DNA]</scope>
    <source>
        <strain evidence="13">JCM 18657</strain>
    </source>
</reference>
<sequence>MSVVQRLVQYVRRPAAFGRIAALLLLGLLVSAALGDARTALAHASLEQASPEAGARLETSPKQIALRFNERLEDELYAIRIYDKAGDVVRDKPVEMGEDRRTIALRLNEPLPEGGYTVSYRVISADGHPVSGSYVFTVGASAERPDVGAIVEENLHHGHSLEGDQTPADFLKHISRFLYYVSLLLLAGWLMWGWHWRRSSESARLAFAEGLKQWQRLLLASLLLYVTAHAGDLLGDAPADEALRLFTGTAIGRSWLFSLALSFAGFLVLGRSRWADAAWAGMLLGTKSVGGHANVFEPRWLTLLSDYAHLACASLWVSGLLYLVVRWRRNRDEAKRFWPVFSRTAFFSIVLLAVTGSSMALLYTNDLTLLPITPWGILLLVKLGLVLCVAAIAWMARRTLRRGPDRGAAFWVRLDAGFMALIVGVTALMTYVSPVPANEPVNWHEMGETVHMTAKIEPAVPGRDNTFTLDVWLPKGSGSPKLAEMYLVSKDREELAPIPVPLEPAVSAGEDEHFVSPDFDRTTYRATGMYLPFAGLWELEVRVRDHNDDERVYRKEFRSY</sequence>
<feature type="transmembrane region" description="Helical" evidence="9">
    <location>
        <begin position="254"/>
        <end position="270"/>
    </location>
</feature>
<evidence type="ECO:0000256" key="2">
    <source>
        <dbReference type="ARBA" id="ARBA00022475"/>
    </source>
</evidence>
<dbReference type="InterPro" id="IPR014755">
    <property type="entry name" value="Cu-Rt/internalin_Ig-like"/>
</dbReference>
<feature type="transmembrane region" description="Helical" evidence="9">
    <location>
        <begin position="408"/>
        <end position="432"/>
    </location>
</feature>
<proteinExistence type="predicted"/>
<dbReference type="Pfam" id="PF05425">
    <property type="entry name" value="CopD"/>
    <property type="match status" value="1"/>
</dbReference>
<feature type="transmembrane region" description="Helical" evidence="9">
    <location>
        <begin position="307"/>
        <end position="325"/>
    </location>
</feature>
<comment type="caution">
    <text evidence="12">The sequence shown here is derived from an EMBL/GenBank/DDBJ whole genome shotgun (WGS) entry which is preliminary data.</text>
</comment>
<protein>
    <submittedName>
        <fullName evidence="12">Copper resistance CopC/CopD family protein</fullName>
    </submittedName>
</protein>
<dbReference type="RefSeq" id="WP_170209504.1">
    <property type="nucleotide sequence ID" value="NZ_JBHTGQ010000001.1"/>
</dbReference>
<evidence type="ECO:0000259" key="10">
    <source>
        <dbReference type="Pfam" id="PF04234"/>
    </source>
</evidence>
<evidence type="ECO:0000256" key="8">
    <source>
        <dbReference type="ARBA" id="ARBA00023136"/>
    </source>
</evidence>
<keyword evidence="3 9" id="KW-0812">Transmembrane</keyword>
<keyword evidence="2" id="KW-1003">Cell membrane</keyword>